<evidence type="ECO:0000313" key="1">
    <source>
        <dbReference type="EMBL" id="CAC5374325.1"/>
    </source>
</evidence>
<dbReference type="Gene3D" id="3.60.10.10">
    <property type="entry name" value="Endonuclease/exonuclease/phosphatase"/>
    <property type="match status" value="1"/>
</dbReference>
<dbReference type="AlphaFoldDB" id="A0A6J8AV93"/>
<name>A0A6J8AV93_MYTCO</name>
<proteinExistence type="predicted"/>
<sequence length="181" mass="20845">MSDNIIRVRRNPDQGTNEYRVKLLNLCRSTGLVNGRHTDGMANDFTFCGSRGMSVVDYLIVLFDYFHIVNQFIVSNFAAFSDHAPLHIRLQCKALSYTHEQQNRNVSTSTFDSFRWNDHLKEQCYESLILNSGLLSQIVFCDAQKSQHGIHNYIETFTNKLTDIVVPFFRSTSNKSNDSTY</sequence>
<protein>
    <recommendedName>
        <fullName evidence="3">Endonuclease/exonuclease/phosphatase domain-containing protein</fullName>
    </recommendedName>
</protein>
<dbReference type="OrthoDB" id="8052050at2759"/>
<evidence type="ECO:0008006" key="3">
    <source>
        <dbReference type="Google" id="ProtNLM"/>
    </source>
</evidence>
<dbReference type="Proteomes" id="UP000507470">
    <property type="component" value="Unassembled WGS sequence"/>
</dbReference>
<reference evidence="1 2" key="1">
    <citation type="submission" date="2020-06" db="EMBL/GenBank/DDBJ databases">
        <authorList>
            <person name="Li R."/>
            <person name="Bekaert M."/>
        </authorList>
    </citation>
    <scope>NUCLEOTIDE SEQUENCE [LARGE SCALE GENOMIC DNA]</scope>
    <source>
        <strain evidence="2">wild</strain>
    </source>
</reference>
<evidence type="ECO:0000313" key="2">
    <source>
        <dbReference type="Proteomes" id="UP000507470"/>
    </source>
</evidence>
<organism evidence="1 2">
    <name type="scientific">Mytilus coruscus</name>
    <name type="common">Sea mussel</name>
    <dbReference type="NCBI Taxonomy" id="42192"/>
    <lineage>
        <taxon>Eukaryota</taxon>
        <taxon>Metazoa</taxon>
        <taxon>Spiralia</taxon>
        <taxon>Lophotrochozoa</taxon>
        <taxon>Mollusca</taxon>
        <taxon>Bivalvia</taxon>
        <taxon>Autobranchia</taxon>
        <taxon>Pteriomorphia</taxon>
        <taxon>Mytilida</taxon>
        <taxon>Mytiloidea</taxon>
        <taxon>Mytilidae</taxon>
        <taxon>Mytilinae</taxon>
        <taxon>Mytilus</taxon>
    </lineage>
</organism>
<dbReference type="EMBL" id="CACVKT020002007">
    <property type="protein sequence ID" value="CAC5374325.1"/>
    <property type="molecule type" value="Genomic_DNA"/>
</dbReference>
<gene>
    <name evidence="1" type="ORF">MCOR_11757</name>
</gene>
<keyword evidence="2" id="KW-1185">Reference proteome</keyword>
<dbReference type="InterPro" id="IPR036691">
    <property type="entry name" value="Endo/exonu/phosph_ase_sf"/>
</dbReference>
<accession>A0A6J8AV93</accession>